<organism evidence="2 3">
    <name type="scientific">Littorina saxatilis</name>
    <dbReference type="NCBI Taxonomy" id="31220"/>
    <lineage>
        <taxon>Eukaryota</taxon>
        <taxon>Metazoa</taxon>
        <taxon>Spiralia</taxon>
        <taxon>Lophotrochozoa</taxon>
        <taxon>Mollusca</taxon>
        <taxon>Gastropoda</taxon>
        <taxon>Caenogastropoda</taxon>
        <taxon>Littorinimorpha</taxon>
        <taxon>Littorinoidea</taxon>
        <taxon>Littorinidae</taxon>
        <taxon>Littorina</taxon>
    </lineage>
</organism>
<accession>A0AAN9G5M0</accession>
<feature type="signal peptide" evidence="1">
    <location>
        <begin position="1"/>
        <end position="22"/>
    </location>
</feature>
<gene>
    <name evidence="2" type="ORF">V1264_006305</name>
</gene>
<reference evidence="2 3" key="1">
    <citation type="submission" date="2024-02" db="EMBL/GenBank/DDBJ databases">
        <title>Chromosome-scale genome assembly of the rough periwinkle Littorina saxatilis.</title>
        <authorList>
            <person name="De Jode A."/>
            <person name="Faria R."/>
            <person name="Formenti G."/>
            <person name="Sims Y."/>
            <person name="Smith T.P."/>
            <person name="Tracey A."/>
            <person name="Wood J.M.D."/>
            <person name="Zagrodzka Z.B."/>
            <person name="Johannesson K."/>
            <person name="Butlin R.K."/>
            <person name="Leder E.H."/>
        </authorList>
    </citation>
    <scope>NUCLEOTIDE SEQUENCE [LARGE SCALE GENOMIC DNA]</scope>
    <source>
        <strain evidence="2">Snail1</strain>
        <tissue evidence="2">Muscle</tissue>
    </source>
</reference>
<evidence type="ECO:0000256" key="1">
    <source>
        <dbReference type="SAM" id="SignalP"/>
    </source>
</evidence>
<dbReference type="AlphaFoldDB" id="A0AAN9G5M0"/>
<name>A0AAN9G5M0_9CAEN</name>
<protein>
    <submittedName>
        <fullName evidence="2">Uncharacterized protein</fullName>
    </submittedName>
</protein>
<keyword evidence="3" id="KW-1185">Reference proteome</keyword>
<comment type="caution">
    <text evidence="2">The sequence shown here is derived from an EMBL/GenBank/DDBJ whole genome shotgun (WGS) entry which is preliminary data.</text>
</comment>
<proteinExistence type="predicted"/>
<dbReference type="EMBL" id="JBAMIC010000018">
    <property type="protein sequence ID" value="KAK7094805.1"/>
    <property type="molecule type" value="Genomic_DNA"/>
</dbReference>
<feature type="chain" id="PRO_5042854584" evidence="1">
    <location>
        <begin position="23"/>
        <end position="309"/>
    </location>
</feature>
<evidence type="ECO:0000313" key="2">
    <source>
        <dbReference type="EMBL" id="KAK7094805.1"/>
    </source>
</evidence>
<keyword evidence="1" id="KW-0732">Signal</keyword>
<sequence>MKLRGVLLVCLCVLLFCILADAAKNRNRRTRGRRNKKSSRPKASWSCDKKEKYVHTTTAKDLEKKLKIGCKKGQVLTSISLVGHNGSCKGLTPDLFVQMNKCYWERDCTFNYNTTAANYMLKLFEGDSSVCVVKQPDTFTFSYECTHKKAPLFELFTTDGEMNATVKGGIIRSHSYHPWLYKRKDKPKALTLFRPIPHKKYKHFVFTIRSLNLVSGDSLKIRTGSKGEETKVTLNDTDAVALNESKTHVITDVKDDVVIVSLHTSSNTNGSEGFVLCFRWMRWKPKYKNKVAIACQKQLLPKKCKPKKG</sequence>
<dbReference type="Proteomes" id="UP001374579">
    <property type="component" value="Unassembled WGS sequence"/>
</dbReference>
<evidence type="ECO:0000313" key="3">
    <source>
        <dbReference type="Proteomes" id="UP001374579"/>
    </source>
</evidence>